<dbReference type="InterPro" id="IPR014748">
    <property type="entry name" value="Enoyl-CoA_hydra_C"/>
</dbReference>
<organism evidence="4 5">
    <name type="scientific">Paenibacillus algicola</name>
    <dbReference type="NCBI Taxonomy" id="2565926"/>
    <lineage>
        <taxon>Bacteria</taxon>
        <taxon>Bacillati</taxon>
        <taxon>Bacillota</taxon>
        <taxon>Bacilli</taxon>
        <taxon>Bacillales</taxon>
        <taxon>Paenibacillaceae</taxon>
        <taxon>Paenibacillus</taxon>
    </lineage>
</organism>
<dbReference type="PANTHER" id="PTHR11941">
    <property type="entry name" value="ENOYL-COA HYDRATASE-RELATED"/>
    <property type="match status" value="1"/>
</dbReference>
<dbReference type="SUPFAM" id="SSF52096">
    <property type="entry name" value="ClpP/crotonase"/>
    <property type="match status" value="1"/>
</dbReference>
<dbReference type="OrthoDB" id="254175at2"/>
<dbReference type="PROSITE" id="PS00166">
    <property type="entry name" value="ENOYL_COA_HYDRATASE"/>
    <property type="match status" value="1"/>
</dbReference>
<dbReference type="GO" id="GO:0006635">
    <property type="term" value="P:fatty acid beta-oxidation"/>
    <property type="evidence" value="ECO:0007669"/>
    <property type="project" value="TreeGrafter"/>
</dbReference>
<dbReference type="KEGG" id="palo:E6C60_3136"/>
<dbReference type="GO" id="GO:0016836">
    <property type="term" value="F:hydro-lyase activity"/>
    <property type="evidence" value="ECO:0007669"/>
    <property type="project" value="UniProtKB-ARBA"/>
</dbReference>
<dbReference type="EMBL" id="CP040396">
    <property type="protein sequence ID" value="QCT03847.1"/>
    <property type="molecule type" value="Genomic_DNA"/>
</dbReference>
<evidence type="ECO:0000256" key="2">
    <source>
        <dbReference type="ARBA" id="ARBA00023239"/>
    </source>
</evidence>
<evidence type="ECO:0000313" key="4">
    <source>
        <dbReference type="EMBL" id="QCT03847.1"/>
    </source>
</evidence>
<accession>A0A4P8XM22</accession>
<dbReference type="InterPro" id="IPR029045">
    <property type="entry name" value="ClpP/crotonase-like_dom_sf"/>
</dbReference>
<evidence type="ECO:0000256" key="1">
    <source>
        <dbReference type="ARBA" id="ARBA00005254"/>
    </source>
</evidence>
<dbReference type="Gene3D" id="1.10.12.10">
    <property type="entry name" value="Lyase 2-enoyl-coa Hydratase, Chain A, domain 2"/>
    <property type="match status" value="1"/>
</dbReference>
<dbReference type="InterPro" id="IPR001753">
    <property type="entry name" value="Enoyl-CoA_hydra/iso"/>
</dbReference>
<keyword evidence="4" id="KW-0413">Isomerase</keyword>
<dbReference type="InterPro" id="IPR018376">
    <property type="entry name" value="Enoyl-CoA_hyd/isom_CS"/>
</dbReference>
<sequence>MEHSGIRYELSNHIGTITLDRPGKLNTVTRAMGIRLNELCQEINQDQNVRVVVLTGEGEKSFSAGSDIEVLDDYGSPWELSNREDYCMAVRSIRKPVIAMIRGYAIGGGLELALHADIRYASLSARFGAGEIKLGWIGGSGSTQLLPRIVGPGKAAEMVLTGRLLSAAEALSYGLVEQVAEQGELQKLVYETAEAIAAHSPIAVQHAKLALRAAMNMPLDAGLQYENSLFSFCFTTEDAQEGKAAFQEKRAPKFKGC</sequence>
<comment type="similarity">
    <text evidence="1 3">Belongs to the enoyl-CoA hydratase/isomerase family.</text>
</comment>
<gene>
    <name evidence="4" type="ORF">E6C60_3136</name>
</gene>
<proteinExistence type="inferred from homology"/>
<dbReference type="GO" id="GO:0016853">
    <property type="term" value="F:isomerase activity"/>
    <property type="evidence" value="ECO:0007669"/>
    <property type="project" value="UniProtKB-KW"/>
</dbReference>
<evidence type="ECO:0000256" key="3">
    <source>
        <dbReference type="RuleBase" id="RU003707"/>
    </source>
</evidence>
<dbReference type="CDD" id="cd06558">
    <property type="entry name" value="crotonase-like"/>
    <property type="match status" value="1"/>
</dbReference>
<protein>
    <submittedName>
        <fullName evidence="4">Enoyl-CoA hydratase/isomerase</fullName>
    </submittedName>
</protein>
<dbReference type="Proteomes" id="UP000300879">
    <property type="component" value="Chromosome"/>
</dbReference>
<dbReference type="Pfam" id="PF00378">
    <property type="entry name" value="ECH_1"/>
    <property type="match status" value="1"/>
</dbReference>
<reference evidence="4 5" key="1">
    <citation type="submission" date="2019-05" db="EMBL/GenBank/DDBJ databases">
        <authorList>
            <person name="Chen C."/>
        </authorList>
    </citation>
    <scope>NUCLEOTIDE SEQUENCE [LARGE SCALE GENOMIC DNA]</scope>
    <source>
        <strain evidence="4 5">HB172198</strain>
    </source>
</reference>
<dbReference type="PANTHER" id="PTHR11941:SF54">
    <property type="entry name" value="ENOYL-COA HYDRATASE, MITOCHONDRIAL"/>
    <property type="match status" value="1"/>
</dbReference>
<keyword evidence="5" id="KW-1185">Reference proteome</keyword>
<dbReference type="AlphaFoldDB" id="A0A4P8XM22"/>
<evidence type="ECO:0000313" key="5">
    <source>
        <dbReference type="Proteomes" id="UP000300879"/>
    </source>
</evidence>
<dbReference type="RefSeq" id="WP_138226660.1">
    <property type="nucleotide sequence ID" value="NZ_CP040396.1"/>
</dbReference>
<dbReference type="FunFam" id="1.10.12.10:FF:000001">
    <property type="entry name" value="Probable enoyl-CoA hydratase, mitochondrial"/>
    <property type="match status" value="1"/>
</dbReference>
<name>A0A4P8XM22_9BACL</name>
<dbReference type="Gene3D" id="3.90.226.10">
    <property type="entry name" value="2-enoyl-CoA Hydratase, Chain A, domain 1"/>
    <property type="match status" value="1"/>
</dbReference>
<dbReference type="FunFam" id="3.90.226.10:FF:000009">
    <property type="entry name" value="Carnitinyl-CoA dehydratase"/>
    <property type="match status" value="1"/>
</dbReference>
<keyword evidence="2" id="KW-0456">Lyase</keyword>